<dbReference type="Proteomes" id="UP000050795">
    <property type="component" value="Unassembled WGS sequence"/>
</dbReference>
<sequence>MTESQQDTLEQKYEVLKTVCRQQVMFNETLKLEVAKLNNAVDELIREKNLLLDELVKHHLSCHNFLKSELKETQDNSVCSGNKRAMSPSENNYHDTKKVRSSHSAIGRNEESVLLDESSPLNPIPFQEDEEPLTPDDQEEKSHCETTPSHSPLTITCPKLHYNITPSKTSISVTPIGSDGETSPRLVNTSSVTLKSNVSNPGSPPTITSTTRLPSSPVSTNNISVVQRPNRGSSLVTNSSVCASPTPFVSFASQRSPSLGSQTKYVSVTNRSLKVVSSGNASNTSGNVIKPVASPISSGIRLSSTPTLTNQRILIQPSNCNVRSTVFPRQPQVNISYWPKTTSINLTMNRM</sequence>
<dbReference type="AlphaFoldDB" id="A0AA85J370"/>
<organism evidence="3 4">
    <name type="scientific">Trichobilharzia regenti</name>
    <name type="common">Nasal bird schistosome</name>
    <dbReference type="NCBI Taxonomy" id="157069"/>
    <lineage>
        <taxon>Eukaryota</taxon>
        <taxon>Metazoa</taxon>
        <taxon>Spiralia</taxon>
        <taxon>Lophotrochozoa</taxon>
        <taxon>Platyhelminthes</taxon>
        <taxon>Trematoda</taxon>
        <taxon>Digenea</taxon>
        <taxon>Strigeidida</taxon>
        <taxon>Schistosomatoidea</taxon>
        <taxon>Schistosomatidae</taxon>
        <taxon>Trichobilharzia</taxon>
    </lineage>
</organism>
<proteinExistence type="predicted"/>
<reference evidence="4" key="2">
    <citation type="submission" date="2023-11" db="UniProtKB">
        <authorList>
            <consortium name="WormBaseParasite"/>
        </authorList>
    </citation>
    <scope>IDENTIFICATION</scope>
</reference>
<reference evidence="3" key="1">
    <citation type="submission" date="2022-06" db="EMBL/GenBank/DDBJ databases">
        <authorList>
            <person name="Berger JAMES D."/>
            <person name="Berger JAMES D."/>
        </authorList>
    </citation>
    <scope>NUCLEOTIDE SEQUENCE [LARGE SCALE GENOMIC DNA]</scope>
</reference>
<evidence type="ECO:0000256" key="1">
    <source>
        <dbReference type="SAM" id="Coils"/>
    </source>
</evidence>
<protein>
    <submittedName>
        <fullName evidence="4">Uncharacterized protein</fullName>
    </submittedName>
</protein>
<feature type="region of interest" description="Disordered" evidence="2">
    <location>
        <begin position="194"/>
        <end position="225"/>
    </location>
</feature>
<dbReference type="WBParaSite" id="TREG1_12270.1">
    <property type="protein sequence ID" value="TREG1_12270.1"/>
    <property type="gene ID" value="TREG1_12270"/>
</dbReference>
<feature type="compositionally biased region" description="Acidic residues" evidence="2">
    <location>
        <begin position="127"/>
        <end position="139"/>
    </location>
</feature>
<evidence type="ECO:0000313" key="3">
    <source>
        <dbReference type="Proteomes" id="UP000050795"/>
    </source>
</evidence>
<feature type="coiled-coil region" evidence="1">
    <location>
        <begin position="27"/>
        <end position="54"/>
    </location>
</feature>
<feature type="region of interest" description="Disordered" evidence="2">
    <location>
        <begin position="77"/>
        <end position="152"/>
    </location>
</feature>
<keyword evidence="3" id="KW-1185">Reference proteome</keyword>
<accession>A0AA85J370</accession>
<evidence type="ECO:0000313" key="4">
    <source>
        <dbReference type="WBParaSite" id="TREG1_12270.1"/>
    </source>
</evidence>
<name>A0AA85J370_TRIRE</name>
<evidence type="ECO:0000256" key="2">
    <source>
        <dbReference type="SAM" id="MobiDB-lite"/>
    </source>
</evidence>
<keyword evidence="1" id="KW-0175">Coiled coil</keyword>